<dbReference type="AlphaFoldDB" id="A0A6J4JWB2"/>
<evidence type="ECO:0000313" key="1">
    <source>
        <dbReference type="EMBL" id="CAA9289242.1"/>
    </source>
</evidence>
<protein>
    <recommendedName>
        <fullName evidence="2">Exo-alpha-sialidase</fullName>
    </recommendedName>
</protein>
<name>A0A6J4JWB2_9CHLR</name>
<accession>A0A6J4JWB2</accession>
<gene>
    <name evidence="1" type="ORF">AVDCRST_MAG93-3766</name>
</gene>
<organism evidence="1">
    <name type="scientific">uncultured Chloroflexia bacterium</name>
    <dbReference type="NCBI Taxonomy" id="1672391"/>
    <lineage>
        <taxon>Bacteria</taxon>
        <taxon>Bacillati</taxon>
        <taxon>Chloroflexota</taxon>
        <taxon>Chloroflexia</taxon>
        <taxon>environmental samples</taxon>
    </lineage>
</organism>
<dbReference type="EMBL" id="CADCTR010001283">
    <property type="protein sequence ID" value="CAA9289242.1"/>
    <property type="molecule type" value="Genomic_DNA"/>
</dbReference>
<evidence type="ECO:0008006" key="2">
    <source>
        <dbReference type="Google" id="ProtNLM"/>
    </source>
</evidence>
<reference evidence="1" key="1">
    <citation type="submission" date="2020-02" db="EMBL/GenBank/DDBJ databases">
        <authorList>
            <person name="Meier V. D."/>
        </authorList>
    </citation>
    <scope>NUCLEOTIDE SEQUENCE</scope>
    <source>
        <strain evidence="1">AVDCRST_MAG93</strain>
    </source>
</reference>
<feature type="non-terminal residue" evidence="1">
    <location>
        <position position="1"/>
    </location>
</feature>
<proteinExistence type="predicted"/>
<sequence length="221" mass="24413">LAVDIDRLGTAWMIEKRLTGDDGWETHPFMLPPQHDLYAPNASFYLLRGLAFRRSDGNDGIIFTWSVRGSNVVHAIQSEDGGDHWGDVETIAAFAPDAEDAPDHRYAVPAYDVRTDRLVVFVVRGDPSVPKPGNGTHYAFWSVPGSGDWHPRQVPGRYDQLIPLISGATSASWTDAAQAGNASYVWLAWIDDDRVLRVRSFPFTLVVPADQRSTPTPTGAR</sequence>